<dbReference type="RefSeq" id="WP_090197330.1">
    <property type="nucleotide sequence ID" value="NZ_FOYP01000001.1"/>
</dbReference>
<protein>
    <submittedName>
        <fullName evidence="2">Hint domain-containing protein</fullName>
    </submittedName>
</protein>
<dbReference type="Gene3D" id="2.60.120.260">
    <property type="entry name" value="Galactose-binding domain-like"/>
    <property type="match status" value="1"/>
</dbReference>
<dbReference type="Pfam" id="PF13403">
    <property type="entry name" value="Hint_2"/>
    <property type="match status" value="1"/>
</dbReference>
<dbReference type="SUPFAM" id="SSF51294">
    <property type="entry name" value="Hedgehog/intein (Hint) domain"/>
    <property type="match status" value="1"/>
</dbReference>
<gene>
    <name evidence="2" type="ORF">SAMN04488005_1062</name>
</gene>
<dbReference type="AlphaFoldDB" id="A0A1I6G4C4"/>
<proteinExistence type="predicted"/>
<dbReference type="Proteomes" id="UP000199478">
    <property type="component" value="Unassembled WGS sequence"/>
</dbReference>
<dbReference type="EMBL" id="FOYP01000001">
    <property type="protein sequence ID" value="SFR37058.1"/>
    <property type="molecule type" value="Genomic_DNA"/>
</dbReference>
<name>A0A1I6G4C4_9RHOB</name>
<dbReference type="OrthoDB" id="6305173at2"/>
<evidence type="ECO:0000313" key="3">
    <source>
        <dbReference type="Proteomes" id="UP000199478"/>
    </source>
</evidence>
<keyword evidence="3" id="KW-1185">Reference proteome</keyword>
<dbReference type="InterPro" id="IPR028992">
    <property type="entry name" value="Hedgehog/Intein_dom"/>
</dbReference>
<evidence type="ECO:0000259" key="1">
    <source>
        <dbReference type="Pfam" id="PF13403"/>
    </source>
</evidence>
<feature type="domain" description="Hedgehog/Intein (Hint)" evidence="1">
    <location>
        <begin position="157"/>
        <end position="302"/>
    </location>
</feature>
<dbReference type="STRING" id="390270.SAMN04488005_1062"/>
<reference evidence="3" key="1">
    <citation type="submission" date="2016-10" db="EMBL/GenBank/DDBJ databases">
        <authorList>
            <person name="Varghese N."/>
            <person name="Submissions S."/>
        </authorList>
    </citation>
    <scope>NUCLEOTIDE SEQUENCE [LARGE SCALE GENOMIC DNA]</scope>
    <source>
        <strain evidence="3">DSM 26879</strain>
    </source>
</reference>
<organism evidence="2 3">
    <name type="scientific">Yoonia tamlensis</name>
    <dbReference type="NCBI Taxonomy" id="390270"/>
    <lineage>
        <taxon>Bacteria</taxon>
        <taxon>Pseudomonadati</taxon>
        <taxon>Pseudomonadota</taxon>
        <taxon>Alphaproteobacteria</taxon>
        <taxon>Rhodobacterales</taxon>
        <taxon>Paracoccaceae</taxon>
        <taxon>Yoonia</taxon>
    </lineage>
</organism>
<sequence>MGTTNIIINGSFDNGAANWNDNGAGNDIEASHTENTYQGNGSTDRVSEVNGSGGQITVMEQNFTIDAAQTTDITFEAAIRNNFRALVGGDGFNVTIRDSNGNIILNEDVLPTTITFTSYSFPVDFTASGDYTLTITEIDGDANSYGALIDDIAIMVVCLCRGTLISTPDGARAIETLEVGDMVLTQNGPKPLRWIGERHVGAEALGANEKLRPVKISAGAMGGGLPERDMHVSRQHRMQVNSPIAVRMFDAQQVLVSAVHLTSLPGFAVDHTIDNVTYFHLLFDAHQIIFANGAPTESLFTGPEALRAVSAEAREEILTLFPELAVQTHRVIPANPIPTGKQQRRLLARHAKNAKPLLR</sequence>
<dbReference type="InterPro" id="IPR036844">
    <property type="entry name" value="Hint_dom_sf"/>
</dbReference>
<accession>A0A1I6G4C4</accession>
<dbReference type="Gene3D" id="2.170.16.10">
    <property type="entry name" value="Hedgehog/Intein (Hint) domain"/>
    <property type="match status" value="1"/>
</dbReference>
<evidence type="ECO:0000313" key="2">
    <source>
        <dbReference type="EMBL" id="SFR37058.1"/>
    </source>
</evidence>